<dbReference type="InterPro" id="IPR016024">
    <property type="entry name" value="ARM-type_fold"/>
</dbReference>
<dbReference type="GO" id="GO:0016491">
    <property type="term" value="F:oxidoreductase activity"/>
    <property type="evidence" value="ECO:0007669"/>
    <property type="project" value="TreeGrafter"/>
</dbReference>
<dbReference type="PANTHER" id="PTHR12697">
    <property type="entry name" value="PBS LYASE HEAT-LIKE PROTEIN"/>
    <property type="match status" value="1"/>
</dbReference>
<proteinExistence type="predicted"/>
<accession>A0A517Q9Y6</accession>
<dbReference type="SUPFAM" id="SSF48371">
    <property type="entry name" value="ARM repeat"/>
    <property type="match status" value="1"/>
</dbReference>
<dbReference type="RefSeq" id="WP_197997274.1">
    <property type="nucleotide sequence ID" value="NZ_CP037421.1"/>
</dbReference>
<dbReference type="Pfam" id="PF13646">
    <property type="entry name" value="HEAT_2"/>
    <property type="match status" value="2"/>
</dbReference>
<dbReference type="EMBL" id="CP037421">
    <property type="protein sequence ID" value="QDT28442.1"/>
    <property type="molecule type" value="Genomic_DNA"/>
</dbReference>
<reference evidence="1 2" key="1">
    <citation type="submission" date="2019-03" db="EMBL/GenBank/DDBJ databases">
        <title>Deep-cultivation of Planctomycetes and their phenomic and genomic characterization uncovers novel biology.</title>
        <authorList>
            <person name="Wiegand S."/>
            <person name="Jogler M."/>
            <person name="Boedeker C."/>
            <person name="Pinto D."/>
            <person name="Vollmers J."/>
            <person name="Rivas-Marin E."/>
            <person name="Kohn T."/>
            <person name="Peeters S.H."/>
            <person name="Heuer A."/>
            <person name="Rast P."/>
            <person name="Oberbeckmann S."/>
            <person name="Bunk B."/>
            <person name="Jeske O."/>
            <person name="Meyerdierks A."/>
            <person name="Storesund J.E."/>
            <person name="Kallscheuer N."/>
            <person name="Luecker S."/>
            <person name="Lage O.M."/>
            <person name="Pohl T."/>
            <person name="Merkel B.J."/>
            <person name="Hornburger P."/>
            <person name="Mueller R.-W."/>
            <person name="Bruemmer F."/>
            <person name="Labrenz M."/>
            <person name="Spormann A.M."/>
            <person name="Op den Camp H."/>
            <person name="Overmann J."/>
            <person name="Amann R."/>
            <person name="Jetten M.S.M."/>
            <person name="Mascher T."/>
            <person name="Medema M.H."/>
            <person name="Devos D.P."/>
            <person name="Kaster A.-K."/>
            <person name="Ovreas L."/>
            <person name="Rohde M."/>
            <person name="Galperin M.Y."/>
            <person name="Jogler C."/>
        </authorList>
    </citation>
    <scope>NUCLEOTIDE SEQUENCE [LARGE SCALE GENOMIC DNA]</scope>
    <source>
        <strain evidence="1 2">Enr10</strain>
    </source>
</reference>
<dbReference type="InterPro" id="IPR011989">
    <property type="entry name" value="ARM-like"/>
</dbReference>
<protein>
    <submittedName>
        <fullName evidence="1">HEAT repeat protein</fullName>
    </submittedName>
</protein>
<sequence>MTDSQPDPDTSFEHRLQILQVALTDPDFLSSHRASECLVALPCGNAEAAVICEALKSDLPETRRRAAYLCDLLSLNGNELVPGLLAVLNDRLWITRESAALALEAHVSQESVHQALLERVLFDKNEIVRDAALRSLAYTLDRHRQTLDALRAALKHSRHTVRTRAATALARFPDLACFNVACLTETLTDSHWRVRLSAANTLRTCGPAAIAALPALIRRRYDGDRRVRTVALEAIRAIYPGTPRRLHRIFESLLDRFYDAQQILENSFKESDFPPEIEAKFAALCLQRIDKLTNQRRSEVIAPAQESSGWETAWGVVKATELSGLNCNPNKEFTRLLAWLVETWLEEENREPST</sequence>
<evidence type="ECO:0000313" key="2">
    <source>
        <dbReference type="Proteomes" id="UP000315647"/>
    </source>
</evidence>
<dbReference type="Proteomes" id="UP000315647">
    <property type="component" value="Chromosome"/>
</dbReference>
<evidence type="ECO:0000313" key="1">
    <source>
        <dbReference type="EMBL" id="QDT28442.1"/>
    </source>
</evidence>
<dbReference type="Gene3D" id="1.25.10.10">
    <property type="entry name" value="Leucine-rich Repeat Variant"/>
    <property type="match status" value="2"/>
</dbReference>
<gene>
    <name evidence="1" type="ORF">Enr10x_37860</name>
</gene>
<name>A0A517Q9Y6_9PLAN</name>
<keyword evidence="2" id="KW-1185">Reference proteome</keyword>
<dbReference type="AlphaFoldDB" id="A0A517Q9Y6"/>
<organism evidence="1 2">
    <name type="scientific">Gimesia panareensis</name>
    <dbReference type="NCBI Taxonomy" id="2527978"/>
    <lineage>
        <taxon>Bacteria</taxon>
        <taxon>Pseudomonadati</taxon>
        <taxon>Planctomycetota</taxon>
        <taxon>Planctomycetia</taxon>
        <taxon>Planctomycetales</taxon>
        <taxon>Planctomycetaceae</taxon>
        <taxon>Gimesia</taxon>
    </lineage>
</organism>
<dbReference type="PANTHER" id="PTHR12697:SF5">
    <property type="entry name" value="DEOXYHYPUSINE HYDROXYLASE"/>
    <property type="match status" value="1"/>
</dbReference>